<evidence type="ECO:0000259" key="2">
    <source>
        <dbReference type="Pfam" id="PF03407"/>
    </source>
</evidence>
<feature type="chain" id="PRO_5028919163" evidence="1">
    <location>
        <begin position="26"/>
        <end position="378"/>
    </location>
</feature>
<keyword evidence="1" id="KW-0732">Signal</keyword>
<evidence type="ECO:0000313" key="3">
    <source>
        <dbReference type="Proteomes" id="UP000492821"/>
    </source>
</evidence>
<protein>
    <submittedName>
        <fullName evidence="4">Nucleotid_trans domain-containing protein</fullName>
    </submittedName>
</protein>
<dbReference type="Proteomes" id="UP000492821">
    <property type="component" value="Unassembled WGS sequence"/>
</dbReference>
<proteinExistence type="predicted"/>
<keyword evidence="3" id="KW-1185">Reference proteome</keyword>
<accession>A0A7E4WBG4</accession>
<evidence type="ECO:0000256" key="1">
    <source>
        <dbReference type="SAM" id="SignalP"/>
    </source>
</evidence>
<reference evidence="4" key="2">
    <citation type="submission" date="2020-10" db="UniProtKB">
        <authorList>
            <consortium name="WormBaseParasite"/>
        </authorList>
    </citation>
    <scope>IDENTIFICATION</scope>
</reference>
<reference evidence="3" key="1">
    <citation type="journal article" date="2013" name="Genetics">
        <title>The draft genome and transcriptome of Panagrellus redivivus are shaped by the harsh demands of a free-living lifestyle.</title>
        <authorList>
            <person name="Srinivasan J."/>
            <person name="Dillman A.R."/>
            <person name="Macchietto M.G."/>
            <person name="Heikkinen L."/>
            <person name="Lakso M."/>
            <person name="Fracchia K.M."/>
            <person name="Antoshechkin I."/>
            <person name="Mortazavi A."/>
            <person name="Wong G."/>
            <person name="Sternberg P.W."/>
        </authorList>
    </citation>
    <scope>NUCLEOTIDE SEQUENCE [LARGE SCALE GENOMIC DNA]</scope>
    <source>
        <strain evidence="3">MT8872</strain>
    </source>
</reference>
<name>A0A7E4WBG4_PANRE</name>
<dbReference type="Pfam" id="PF03407">
    <property type="entry name" value="Nucleotid_trans"/>
    <property type="match status" value="1"/>
</dbReference>
<feature type="signal peptide" evidence="1">
    <location>
        <begin position="1"/>
        <end position="25"/>
    </location>
</feature>
<dbReference type="InterPro" id="IPR005069">
    <property type="entry name" value="Nucl-diP-sugar_transferase"/>
</dbReference>
<feature type="domain" description="Nucleotide-diphospho-sugar transferase" evidence="2">
    <location>
        <begin position="87"/>
        <end position="293"/>
    </location>
</feature>
<evidence type="ECO:0000313" key="4">
    <source>
        <dbReference type="WBParaSite" id="Pan_g8716.t1"/>
    </source>
</evidence>
<dbReference type="WBParaSite" id="Pan_g8716.t1">
    <property type="protein sequence ID" value="Pan_g8716.t1"/>
    <property type="gene ID" value="Pan_g8716"/>
</dbReference>
<sequence>MQFPRLYFSHFVLLFICYQIGRKLACSNDALNFLKENAIESTEFEKSNELRLALYSFSEPPAILLLNKHALNITLNFLCNLQHFSGALDRVLVFAFDAHSHEAVKMSFPKVKSVHYDVPALHQRFSATDGRYQLFQLLRARLCAFLARHFAKTRTVPGFWMIQSDTIWRTDFFNVFKLDSFPDEDMIFDSEGDVGLLGKMIAGGYFYSKSSIKNAEFFEEIGDTLMDYYVTDNNLMGKLCLEEFAGVVCGRLPYSKIVNWRWRRPETLSNPIDLPLFVQFDGGAGAESKFQVMARVGADFIAFDSLSEKPTRVQCNTKAISDGVLVNADFFSAASADKANPVIRFFHQSAELVCSVFPSLEYFALTKVFPFWAYYLVV</sequence>
<organism evidence="3 4">
    <name type="scientific">Panagrellus redivivus</name>
    <name type="common">Microworm</name>
    <dbReference type="NCBI Taxonomy" id="6233"/>
    <lineage>
        <taxon>Eukaryota</taxon>
        <taxon>Metazoa</taxon>
        <taxon>Ecdysozoa</taxon>
        <taxon>Nematoda</taxon>
        <taxon>Chromadorea</taxon>
        <taxon>Rhabditida</taxon>
        <taxon>Tylenchina</taxon>
        <taxon>Panagrolaimomorpha</taxon>
        <taxon>Panagrolaimoidea</taxon>
        <taxon>Panagrolaimidae</taxon>
        <taxon>Panagrellus</taxon>
    </lineage>
</organism>
<dbReference type="PANTHER" id="PTHR31967">
    <property type="entry name" value="GROUNDHOG (HEDGEHOG-LIKE FAMILY)-RELATED"/>
    <property type="match status" value="1"/>
</dbReference>
<dbReference type="AlphaFoldDB" id="A0A7E4WBG4"/>